<accession>A0A9J2P8F1</accession>
<evidence type="ECO:0000313" key="2">
    <source>
        <dbReference type="Proteomes" id="UP000036681"/>
    </source>
</evidence>
<protein>
    <submittedName>
        <fullName evidence="3">Uncharacterized protein</fullName>
    </submittedName>
</protein>
<sequence>MCVCCNTTYGFVVGYWGGLRSRVTRAATATPLPRRTGEHIARAVCLSGAPFVSPQPRPVLCEEARRSLALADSVMRVPLSPLMLPLVAPSSSLLTAPDHIHLSSEYPNETTPLHSNSSCSRSDMSESEGECGDNKNDLLESIAFSTLYGYQQSVLHILTDSIADTAVLRKIRSSERSFVKGIQTLRQAVPIRIKILLHRALRGITDERAEALIQRAGWTREDFQRGFMEEVSDLSVHFFFFFTAIRFWKLPYDILCYLVTSAY</sequence>
<evidence type="ECO:0000256" key="1">
    <source>
        <dbReference type="SAM" id="MobiDB-lite"/>
    </source>
</evidence>
<dbReference type="Proteomes" id="UP000036681">
    <property type="component" value="Unplaced"/>
</dbReference>
<keyword evidence="2" id="KW-1185">Reference proteome</keyword>
<reference evidence="3" key="1">
    <citation type="submission" date="2023-03" db="UniProtKB">
        <authorList>
            <consortium name="WormBaseParasite"/>
        </authorList>
    </citation>
    <scope>IDENTIFICATION</scope>
</reference>
<feature type="compositionally biased region" description="Polar residues" evidence="1">
    <location>
        <begin position="105"/>
        <end position="114"/>
    </location>
</feature>
<dbReference type="AlphaFoldDB" id="A0A9J2P8F1"/>
<proteinExistence type="predicted"/>
<name>A0A9J2P8F1_ASCLU</name>
<feature type="region of interest" description="Disordered" evidence="1">
    <location>
        <begin position="104"/>
        <end position="132"/>
    </location>
</feature>
<organism evidence="2 3">
    <name type="scientific">Ascaris lumbricoides</name>
    <name type="common">Giant roundworm</name>
    <dbReference type="NCBI Taxonomy" id="6252"/>
    <lineage>
        <taxon>Eukaryota</taxon>
        <taxon>Metazoa</taxon>
        <taxon>Ecdysozoa</taxon>
        <taxon>Nematoda</taxon>
        <taxon>Chromadorea</taxon>
        <taxon>Rhabditida</taxon>
        <taxon>Spirurina</taxon>
        <taxon>Ascaridomorpha</taxon>
        <taxon>Ascaridoidea</taxon>
        <taxon>Ascarididae</taxon>
        <taxon>Ascaris</taxon>
    </lineage>
</organism>
<dbReference type="WBParaSite" id="ALUE_0000566801-mRNA-1">
    <property type="protein sequence ID" value="ALUE_0000566801-mRNA-1"/>
    <property type="gene ID" value="ALUE_0000566801"/>
</dbReference>
<evidence type="ECO:0000313" key="3">
    <source>
        <dbReference type="WBParaSite" id="ALUE_0000566801-mRNA-1"/>
    </source>
</evidence>